<keyword evidence="3" id="KW-0813">Transport</keyword>
<dbReference type="InterPro" id="IPR004152">
    <property type="entry name" value="GAT_dom"/>
</dbReference>
<evidence type="ECO:0000256" key="6">
    <source>
        <dbReference type="SAM" id="Coils"/>
    </source>
</evidence>
<dbReference type="InterPro" id="IPR038425">
    <property type="entry name" value="GAT_sf"/>
</dbReference>
<keyword evidence="5" id="KW-0472">Membrane</keyword>
<feature type="domain" description="VHS" evidence="8">
    <location>
        <begin position="67"/>
        <end position="170"/>
    </location>
</feature>
<dbReference type="PANTHER" id="PTHR45898">
    <property type="entry name" value="TOM1-LIKE PROTEIN"/>
    <property type="match status" value="1"/>
</dbReference>
<dbReference type="RefSeq" id="XP_042999502.1">
    <property type="nucleotide sequence ID" value="XM_043143567.1"/>
</dbReference>
<dbReference type="PROSITE" id="PS50179">
    <property type="entry name" value="VHS"/>
    <property type="match status" value="1"/>
</dbReference>
<evidence type="ECO:0000256" key="1">
    <source>
        <dbReference type="ARBA" id="ARBA00004170"/>
    </source>
</evidence>
<evidence type="ECO:0000256" key="4">
    <source>
        <dbReference type="ARBA" id="ARBA00022927"/>
    </source>
</evidence>
<keyword evidence="4" id="KW-0653">Protein transport</keyword>
<evidence type="ECO:0000313" key="10">
    <source>
        <dbReference type="EMBL" id="QUC21829.1"/>
    </source>
</evidence>
<dbReference type="KEGG" id="uvi:66066847"/>
<evidence type="ECO:0000259" key="8">
    <source>
        <dbReference type="PROSITE" id="PS50179"/>
    </source>
</evidence>
<evidence type="ECO:0008006" key="12">
    <source>
        <dbReference type="Google" id="ProtNLM"/>
    </source>
</evidence>
<keyword evidence="11" id="KW-1185">Reference proteome</keyword>
<protein>
    <recommendedName>
        <fullName evidence="12">GAT domain-containing protein</fullName>
    </recommendedName>
</protein>
<dbReference type="Proteomes" id="UP000027002">
    <property type="component" value="Chromosome 5"/>
</dbReference>
<accession>A0A8E5HUH7</accession>
<dbReference type="Gene3D" id="1.20.58.160">
    <property type="match status" value="1"/>
</dbReference>
<evidence type="ECO:0000313" key="11">
    <source>
        <dbReference type="Proteomes" id="UP000027002"/>
    </source>
</evidence>
<dbReference type="GO" id="GO:0043130">
    <property type="term" value="F:ubiquitin binding"/>
    <property type="evidence" value="ECO:0007669"/>
    <property type="project" value="InterPro"/>
</dbReference>
<keyword evidence="6" id="KW-0175">Coiled coil</keyword>
<dbReference type="EMBL" id="CP072757">
    <property type="protein sequence ID" value="QUC21829.1"/>
    <property type="molecule type" value="Genomic_DNA"/>
</dbReference>
<feature type="coiled-coil region" evidence="6">
    <location>
        <begin position="284"/>
        <end position="311"/>
    </location>
</feature>
<comment type="subunit">
    <text evidence="2">Component of the ESCRT-0 complex composed of HSE1 and VPS27.</text>
</comment>
<reference evidence="10" key="1">
    <citation type="submission" date="2020-03" db="EMBL/GenBank/DDBJ databases">
        <title>A mixture of massive structural variations and highly conserved coding sequences in Ustilaginoidea virens genome.</title>
        <authorList>
            <person name="Zhang K."/>
            <person name="Zhao Z."/>
            <person name="Zhang Z."/>
            <person name="Li Y."/>
            <person name="Hsiang T."/>
            <person name="Sun W."/>
        </authorList>
    </citation>
    <scope>NUCLEOTIDE SEQUENCE</scope>
    <source>
        <strain evidence="10">UV-8b</strain>
    </source>
</reference>
<proteinExistence type="predicted"/>
<dbReference type="GO" id="GO:0035091">
    <property type="term" value="F:phosphatidylinositol binding"/>
    <property type="evidence" value="ECO:0007669"/>
    <property type="project" value="InterPro"/>
</dbReference>
<evidence type="ECO:0000256" key="7">
    <source>
        <dbReference type="SAM" id="MobiDB-lite"/>
    </source>
</evidence>
<feature type="compositionally biased region" description="Low complexity" evidence="7">
    <location>
        <begin position="429"/>
        <end position="447"/>
    </location>
</feature>
<dbReference type="InterPro" id="IPR008942">
    <property type="entry name" value="ENTH_VHS"/>
</dbReference>
<feature type="compositionally biased region" description="Polar residues" evidence="7">
    <location>
        <begin position="375"/>
        <end position="385"/>
    </location>
</feature>
<evidence type="ECO:0000256" key="2">
    <source>
        <dbReference type="ARBA" id="ARBA00011446"/>
    </source>
</evidence>
<dbReference type="Gene3D" id="1.25.40.90">
    <property type="match status" value="1"/>
</dbReference>
<dbReference type="PROSITE" id="PS50909">
    <property type="entry name" value="GAT"/>
    <property type="match status" value="1"/>
</dbReference>
<dbReference type="CDD" id="cd21383">
    <property type="entry name" value="GAT_GGA_Tom1-like"/>
    <property type="match status" value="1"/>
</dbReference>
<organism evidence="10 11">
    <name type="scientific">Ustilaginoidea virens</name>
    <name type="common">Rice false smut fungus</name>
    <name type="synonym">Villosiclava virens</name>
    <dbReference type="NCBI Taxonomy" id="1159556"/>
    <lineage>
        <taxon>Eukaryota</taxon>
        <taxon>Fungi</taxon>
        <taxon>Dikarya</taxon>
        <taxon>Ascomycota</taxon>
        <taxon>Pezizomycotina</taxon>
        <taxon>Sordariomycetes</taxon>
        <taxon>Hypocreomycetidae</taxon>
        <taxon>Hypocreales</taxon>
        <taxon>Clavicipitaceae</taxon>
        <taxon>Ustilaginoidea</taxon>
    </lineage>
</organism>
<name>A0A8E5HUH7_USTVR</name>
<dbReference type="GO" id="GO:0043328">
    <property type="term" value="P:protein transport to vacuole involved in ubiquitin-dependent protein catabolic process via the multivesicular body sorting pathway"/>
    <property type="evidence" value="ECO:0007669"/>
    <property type="project" value="InterPro"/>
</dbReference>
<evidence type="ECO:0000259" key="9">
    <source>
        <dbReference type="PROSITE" id="PS50909"/>
    </source>
</evidence>
<dbReference type="AlphaFoldDB" id="A0A8E5HUH7"/>
<sequence length="483" mass="51948">MKSIKGLSVNKMLGSIKKKASWSASGPSASAATPAENPEVTAHNSVKAFCESGGNSKSNEVLFLPPIVDAAESSPAAAAECARVIRKYLSKDYTSKPSWQYNAIMLVRILTDNPGETFTRNLDDKFIDTIRALLKNVKDRSVWQLLMETLDDFEHTKTLDENLAPLVLMWKREKEAAIRKHGARAPPTGPRPPAMSQPPDRHMQNYFAKAHHNNRLPDPVELTSRLEEARTSAKLLEQVVMNTPPGEMLQNELIREFADRCLSASRSLQGYMVSENPSPDNDTMESLIDTNEQLQTALNQHKRAVLNARKQLGLGASPADDARAVAPDHSENESQQRSHDVDAGLMSGGASTGDAASGKGKQGDSHDQAGRNGTAVGSSSRQSPTGGAAHDPFADPGPLEPKHAAQSCSEFGPEVPREPFHAGFGGPLSSHSVVVNGVGDSNSSNSRGGIGRPRAGHNRPLDASDEDDIYDATPKGKGPVERH</sequence>
<evidence type="ECO:0000256" key="5">
    <source>
        <dbReference type="ARBA" id="ARBA00023136"/>
    </source>
</evidence>
<dbReference type="OrthoDB" id="5393057at2759"/>
<dbReference type="SUPFAM" id="SSF89009">
    <property type="entry name" value="GAT-like domain"/>
    <property type="match status" value="1"/>
</dbReference>
<feature type="compositionally biased region" description="Basic and acidic residues" evidence="7">
    <location>
        <begin position="320"/>
        <end position="342"/>
    </location>
</feature>
<dbReference type="InterPro" id="IPR002014">
    <property type="entry name" value="VHS_dom"/>
</dbReference>
<feature type="domain" description="GAT" evidence="9">
    <location>
        <begin position="217"/>
        <end position="306"/>
    </location>
</feature>
<dbReference type="GO" id="GO:0005737">
    <property type="term" value="C:cytoplasm"/>
    <property type="evidence" value="ECO:0007669"/>
    <property type="project" value="UniProtKB-ARBA"/>
</dbReference>
<dbReference type="SUPFAM" id="SSF48464">
    <property type="entry name" value="ENTH/VHS domain"/>
    <property type="match status" value="1"/>
</dbReference>
<dbReference type="GO" id="GO:0016020">
    <property type="term" value="C:membrane"/>
    <property type="evidence" value="ECO:0007669"/>
    <property type="project" value="UniProtKB-SubCell"/>
</dbReference>
<feature type="region of interest" description="Disordered" evidence="7">
    <location>
        <begin position="317"/>
        <end position="483"/>
    </location>
</feature>
<dbReference type="InterPro" id="IPR044836">
    <property type="entry name" value="TOL_plant"/>
</dbReference>
<comment type="subcellular location">
    <subcellularLocation>
        <location evidence="1">Membrane</location>
        <topology evidence="1">Peripheral membrane protein</topology>
    </subcellularLocation>
</comment>
<dbReference type="Pfam" id="PF03127">
    <property type="entry name" value="GAT"/>
    <property type="match status" value="1"/>
</dbReference>
<evidence type="ECO:0000256" key="3">
    <source>
        <dbReference type="ARBA" id="ARBA00022448"/>
    </source>
</evidence>
<dbReference type="PANTHER" id="PTHR45898:SF4">
    <property type="entry name" value="TARGET OF MYB PROTEIN 1"/>
    <property type="match status" value="1"/>
</dbReference>
<gene>
    <name evidence="10" type="ORF">UV8b_06070</name>
</gene>
<dbReference type="GeneID" id="66066847"/>